<evidence type="ECO:0000313" key="3">
    <source>
        <dbReference type="Proteomes" id="UP001152803"/>
    </source>
</evidence>
<keyword evidence="3" id="KW-1185">Reference proteome</keyword>
<evidence type="ECO:0000256" key="1">
    <source>
        <dbReference type="SAM" id="MobiDB-lite"/>
    </source>
</evidence>
<gene>
    <name evidence="2" type="ORF">COCON_G00235290</name>
</gene>
<feature type="non-terminal residue" evidence="2">
    <location>
        <position position="72"/>
    </location>
</feature>
<proteinExistence type="predicted"/>
<protein>
    <submittedName>
        <fullName evidence="2">Uncharacterized protein</fullName>
    </submittedName>
</protein>
<feature type="region of interest" description="Disordered" evidence="1">
    <location>
        <begin position="1"/>
        <end position="35"/>
    </location>
</feature>
<organism evidence="2 3">
    <name type="scientific">Conger conger</name>
    <name type="common">Conger eel</name>
    <name type="synonym">Muraena conger</name>
    <dbReference type="NCBI Taxonomy" id="82655"/>
    <lineage>
        <taxon>Eukaryota</taxon>
        <taxon>Metazoa</taxon>
        <taxon>Chordata</taxon>
        <taxon>Craniata</taxon>
        <taxon>Vertebrata</taxon>
        <taxon>Euteleostomi</taxon>
        <taxon>Actinopterygii</taxon>
        <taxon>Neopterygii</taxon>
        <taxon>Teleostei</taxon>
        <taxon>Anguilliformes</taxon>
        <taxon>Congridae</taxon>
        <taxon>Conger</taxon>
    </lineage>
</organism>
<comment type="caution">
    <text evidence="2">The sequence shown here is derived from an EMBL/GenBank/DDBJ whole genome shotgun (WGS) entry which is preliminary data.</text>
</comment>
<dbReference type="Proteomes" id="UP001152803">
    <property type="component" value="Unassembled WGS sequence"/>
</dbReference>
<evidence type="ECO:0000313" key="2">
    <source>
        <dbReference type="EMBL" id="KAJ8245739.1"/>
    </source>
</evidence>
<reference evidence="2" key="1">
    <citation type="journal article" date="2023" name="Science">
        <title>Genome structures resolve the early diversification of teleost fishes.</title>
        <authorList>
            <person name="Parey E."/>
            <person name="Louis A."/>
            <person name="Montfort J."/>
            <person name="Bouchez O."/>
            <person name="Roques C."/>
            <person name="Iampietro C."/>
            <person name="Lluch J."/>
            <person name="Castinel A."/>
            <person name="Donnadieu C."/>
            <person name="Desvignes T."/>
            <person name="Floi Bucao C."/>
            <person name="Jouanno E."/>
            <person name="Wen M."/>
            <person name="Mejri S."/>
            <person name="Dirks R."/>
            <person name="Jansen H."/>
            <person name="Henkel C."/>
            <person name="Chen W.J."/>
            <person name="Zahm M."/>
            <person name="Cabau C."/>
            <person name="Klopp C."/>
            <person name="Thompson A.W."/>
            <person name="Robinson-Rechavi M."/>
            <person name="Braasch I."/>
            <person name="Lecointre G."/>
            <person name="Bobe J."/>
            <person name="Postlethwait J.H."/>
            <person name="Berthelot C."/>
            <person name="Roest Crollius H."/>
            <person name="Guiguen Y."/>
        </authorList>
    </citation>
    <scope>NUCLEOTIDE SEQUENCE</scope>
    <source>
        <strain evidence="2">Concon-B</strain>
    </source>
</reference>
<dbReference type="AlphaFoldDB" id="A0A9Q1HLA9"/>
<accession>A0A9Q1HLA9</accession>
<dbReference type="EMBL" id="JAFJMO010000904">
    <property type="protein sequence ID" value="KAJ8245739.1"/>
    <property type="molecule type" value="Genomic_DNA"/>
</dbReference>
<name>A0A9Q1HLA9_CONCO</name>
<sequence length="72" mass="8053">MWNSRDRVGPPLSVPGPSNPLLSLRSPPSPPCPRSGLHTMVTRSYGFCSVHRVGNVGLMPIKPFEFEFEFER</sequence>